<keyword evidence="3" id="KW-0808">Transferase</keyword>
<keyword evidence="2 10" id="KW-0723">Serine/threonine-protein kinase</keyword>
<feature type="region of interest" description="Disordered" evidence="11">
    <location>
        <begin position="1"/>
        <end position="52"/>
    </location>
</feature>
<feature type="compositionally biased region" description="Basic residues" evidence="11">
    <location>
        <begin position="1"/>
        <end position="17"/>
    </location>
</feature>
<dbReference type="CDD" id="cd14136">
    <property type="entry name" value="STKc_SRPK"/>
    <property type="match status" value="1"/>
</dbReference>
<sequence length="487" mass="56045">MSARKVPRPPGVKRKAERPKTSTSIPEEKKEPEDILLSDNNDEDEQEDPQDYGLGGYCHIRIGDILNDRYIIIRKLGWGHFSTVWLCYDKKDKRYVAMKVVKSASHYRYAAQDEVKMLQNVYGSSSSNQHHRIIQLLDSFEVPGDHGSHVCMVFDVHGVNLLKLLISNNYQGLPLRSVKSIIKQVLEGLDYLHTKCNIVHTDIKPENILLCVGDDYPRKLALEATECLEQCMKGGLKFPRYLVNTSCKRDRTINPLFYKESQSQNHSYLLRKRPKLMDSSEMPEICGEFCNEKKNYSENVPVDAASIPKEEQIPDPRNEFYDVKVRIGDLGNACYLNDTLPEDAQTREYRSLEVLLGARYGTPADIWSVACLAFELATGDFLFKPQKGDGYSKDEDHVAHIMELLGNIPEHIKFSGRYSKDFFTNDGHLRNIKIIKPCRLEEVLKTQFKWRSEDAKDFTDFLRPMLEFDPQKRATAAQCLQHSWLRS</sequence>
<dbReference type="PANTHER" id="PTHR47634:SF9">
    <property type="entry name" value="PROTEIN KINASE DOMAIN-CONTAINING PROTEIN-RELATED"/>
    <property type="match status" value="1"/>
</dbReference>
<reference evidence="13 14" key="1">
    <citation type="submission" date="2024-03" db="EMBL/GenBank/DDBJ databases">
        <title>The genome assembly and annotation of the cricket Gryllus longicercus Weissman &amp; Gray.</title>
        <authorList>
            <person name="Szrajer S."/>
            <person name="Gray D."/>
            <person name="Ylla G."/>
        </authorList>
    </citation>
    <scope>NUCLEOTIDE SEQUENCE [LARGE SCALE GENOMIC DNA]</scope>
    <source>
        <strain evidence="13">DAG 2021-001</strain>
        <tissue evidence="13">Whole body minus gut</tissue>
    </source>
</reference>
<dbReference type="GO" id="GO:0000245">
    <property type="term" value="P:spliceosomal complex assembly"/>
    <property type="evidence" value="ECO:0007669"/>
    <property type="project" value="TreeGrafter"/>
</dbReference>
<comment type="catalytic activity">
    <reaction evidence="8">
        <text>L-seryl-[protein] + ATP = O-phospho-L-seryl-[protein] + ADP + H(+)</text>
        <dbReference type="Rhea" id="RHEA:17989"/>
        <dbReference type="Rhea" id="RHEA-COMP:9863"/>
        <dbReference type="Rhea" id="RHEA-COMP:11604"/>
        <dbReference type="ChEBI" id="CHEBI:15378"/>
        <dbReference type="ChEBI" id="CHEBI:29999"/>
        <dbReference type="ChEBI" id="CHEBI:30616"/>
        <dbReference type="ChEBI" id="CHEBI:83421"/>
        <dbReference type="ChEBI" id="CHEBI:456216"/>
        <dbReference type="EC" id="2.7.11.1"/>
    </reaction>
</comment>
<dbReference type="Proteomes" id="UP001378592">
    <property type="component" value="Unassembled WGS sequence"/>
</dbReference>
<keyword evidence="5" id="KW-0418">Kinase</keyword>
<dbReference type="SMART" id="SM00220">
    <property type="entry name" value="S_TKc"/>
    <property type="match status" value="1"/>
</dbReference>
<dbReference type="EC" id="2.7.11.1" evidence="1"/>
<comment type="similarity">
    <text evidence="10">Belongs to the protein kinase superfamily.</text>
</comment>
<comment type="catalytic activity">
    <reaction evidence="7">
        <text>L-threonyl-[protein] + ATP = O-phospho-L-threonyl-[protein] + ADP + H(+)</text>
        <dbReference type="Rhea" id="RHEA:46608"/>
        <dbReference type="Rhea" id="RHEA-COMP:11060"/>
        <dbReference type="Rhea" id="RHEA-COMP:11605"/>
        <dbReference type="ChEBI" id="CHEBI:15378"/>
        <dbReference type="ChEBI" id="CHEBI:30013"/>
        <dbReference type="ChEBI" id="CHEBI:30616"/>
        <dbReference type="ChEBI" id="CHEBI:61977"/>
        <dbReference type="ChEBI" id="CHEBI:456216"/>
        <dbReference type="EC" id="2.7.11.1"/>
    </reaction>
</comment>
<feature type="compositionally biased region" description="Acidic residues" evidence="11">
    <location>
        <begin position="34"/>
        <end position="50"/>
    </location>
</feature>
<dbReference type="FunFam" id="1.10.510.10:FF:000275">
    <property type="entry name" value="SRSF protein kinase 2 isoform X3"/>
    <property type="match status" value="2"/>
</dbReference>
<dbReference type="PROSITE" id="PS00108">
    <property type="entry name" value="PROTEIN_KINASE_ST"/>
    <property type="match status" value="1"/>
</dbReference>
<feature type="domain" description="Protein kinase" evidence="12">
    <location>
        <begin position="70"/>
        <end position="485"/>
    </location>
</feature>
<evidence type="ECO:0000256" key="2">
    <source>
        <dbReference type="ARBA" id="ARBA00022527"/>
    </source>
</evidence>
<evidence type="ECO:0000313" key="13">
    <source>
        <dbReference type="EMBL" id="KAK7870230.1"/>
    </source>
</evidence>
<name>A0AAN9VXY0_9ORTH</name>
<dbReference type="InterPro" id="IPR051334">
    <property type="entry name" value="SRPK"/>
</dbReference>
<proteinExistence type="inferred from homology"/>
<gene>
    <name evidence="13" type="ORF">R5R35_003499</name>
</gene>
<evidence type="ECO:0000259" key="12">
    <source>
        <dbReference type="PROSITE" id="PS50011"/>
    </source>
</evidence>
<dbReference type="InterPro" id="IPR017441">
    <property type="entry name" value="Protein_kinase_ATP_BS"/>
</dbReference>
<evidence type="ECO:0000256" key="11">
    <source>
        <dbReference type="SAM" id="MobiDB-lite"/>
    </source>
</evidence>
<dbReference type="InterPro" id="IPR011009">
    <property type="entry name" value="Kinase-like_dom_sf"/>
</dbReference>
<dbReference type="Pfam" id="PF00069">
    <property type="entry name" value="Pkinase"/>
    <property type="match status" value="2"/>
</dbReference>
<dbReference type="SUPFAM" id="SSF56112">
    <property type="entry name" value="Protein kinase-like (PK-like)"/>
    <property type="match status" value="1"/>
</dbReference>
<evidence type="ECO:0000256" key="10">
    <source>
        <dbReference type="RuleBase" id="RU000304"/>
    </source>
</evidence>
<accession>A0AAN9VXY0</accession>
<protein>
    <recommendedName>
        <fullName evidence="1">non-specific serine/threonine protein kinase</fullName>
        <ecNumber evidence="1">2.7.11.1</ecNumber>
    </recommendedName>
</protein>
<dbReference type="EMBL" id="JAZDUA010000062">
    <property type="protein sequence ID" value="KAK7870230.1"/>
    <property type="molecule type" value="Genomic_DNA"/>
</dbReference>
<evidence type="ECO:0000256" key="1">
    <source>
        <dbReference type="ARBA" id="ARBA00012513"/>
    </source>
</evidence>
<dbReference type="InterPro" id="IPR008271">
    <property type="entry name" value="Ser/Thr_kinase_AS"/>
</dbReference>
<dbReference type="GO" id="GO:0005524">
    <property type="term" value="F:ATP binding"/>
    <property type="evidence" value="ECO:0007669"/>
    <property type="project" value="UniProtKB-UniRule"/>
</dbReference>
<keyword evidence="4 9" id="KW-0547">Nucleotide-binding</keyword>
<keyword evidence="6 9" id="KW-0067">ATP-binding</keyword>
<dbReference type="GO" id="GO:0050684">
    <property type="term" value="P:regulation of mRNA processing"/>
    <property type="evidence" value="ECO:0007669"/>
    <property type="project" value="TreeGrafter"/>
</dbReference>
<evidence type="ECO:0000256" key="8">
    <source>
        <dbReference type="ARBA" id="ARBA00048679"/>
    </source>
</evidence>
<dbReference type="FunFam" id="3.30.200.20:FF:000770">
    <property type="entry name" value="SRSF protein kinase 2"/>
    <property type="match status" value="1"/>
</dbReference>
<evidence type="ECO:0000256" key="7">
    <source>
        <dbReference type="ARBA" id="ARBA00047899"/>
    </source>
</evidence>
<organism evidence="13 14">
    <name type="scientific">Gryllus longicercus</name>
    <dbReference type="NCBI Taxonomy" id="2509291"/>
    <lineage>
        <taxon>Eukaryota</taxon>
        <taxon>Metazoa</taxon>
        <taxon>Ecdysozoa</taxon>
        <taxon>Arthropoda</taxon>
        <taxon>Hexapoda</taxon>
        <taxon>Insecta</taxon>
        <taxon>Pterygota</taxon>
        <taxon>Neoptera</taxon>
        <taxon>Polyneoptera</taxon>
        <taxon>Orthoptera</taxon>
        <taxon>Ensifera</taxon>
        <taxon>Gryllidea</taxon>
        <taxon>Grylloidea</taxon>
        <taxon>Gryllidae</taxon>
        <taxon>Gryllinae</taxon>
        <taxon>Gryllus</taxon>
    </lineage>
</organism>
<dbReference type="PROSITE" id="PS00107">
    <property type="entry name" value="PROTEIN_KINASE_ATP"/>
    <property type="match status" value="1"/>
</dbReference>
<evidence type="ECO:0000256" key="4">
    <source>
        <dbReference type="ARBA" id="ARBA00022741"/>
    </source>
</evidence>
<dbReference type="GO" id="GO:0004674">
    <property type="term" value="F:protein serine/threonine kinase activity"/>
    <property type="evidence" value="ECO:0007669"/>
    <property type="project" value="UniProtKB-KW"/>
</dbReference>
<dbReference type="Gene3D" id="1.10.510.10">
    <property type="entry name" value="Transferase(Phosphotransferase) domain 1"/>
    <property type="match status" value="1"/>
</dbReference>
<evidence type="ECO:0000256" key="5">
    <source>
        <dbReference type="ARBA" id="ARBA00022777"/>
    </source>
</evidence>
<comment type="caution">
    <text evidence="13">The sequence shown here is derived from an EMBL/GenBank/DDBJ whole genome shotgun (WGS) entry which is preliminary data.</text>
</comment>
<evidence type="ECO:0000313" key="14">
    <source>
        <dbReference type="Proteomes" id="UP001378592"/>
    </source>
</evidence>
<dbReference type="Gene3D" id="3.30.200.20">
    <property type="entry name" value="Phosphorylase Kinase, domain 1"/>
    <property type="match status" value="1"/>
</dbReference>
<dbReference type="PROSITE" id="PS50011">
    <property type="entry name" value="PROTEIN_KINASE_DOM"/>
    <property type="match status" value="1"/>
</dbReference>
<dbReference type="GO" id="GO:0005634">
    <property type="term" value="C:nucleus"/>
    <property type="evidence" value="ECO:0007669"/>
    <property type="project" value="TreeGrafter"/>
</dbReference>
<dbReference type="PANTHER" id="PTHR47634">
    <property type="entry name" value="PROTEIN KINASE DOMAIN-CONTAINING PROTEIN-RELATED"/>
    <property type="match status" value="1"/>
</dbReference>
<evidence type="ECO:0000256" key="3">
    <source>
        <dbReference type="ARBA" id="ARBA00022679"/>
    </source>
</evidence>
<dbReference type="AlphaFoldDB" id="A0AAN9VXY0"/>
<keyword evidence="14" id="KW-1185">Reference proteome</keyword>
<dbReference type="InterPro" id="IPR000719">
    <property type="entry name" value="Prot_kinase_dom"/>
</dbReference>
<evidence type="ECO:0000256" key="9">
    <source>
        <dbReference type="PROSITE-ProRule" id="PRU10141"/>
    </source>
</evidence>
<evidence type="ECO:0000256" key="6">
    <source>
        <dbReference type="ARBA" id="ARBA00022840"/>
    </source>
</evidence>
<dbReference type="GO" id="GO:0005737">
    <property type="term" value="C:cytoplasm"/>
    <property type="evidence" value="ECO:0007669"/>
    <property type="project" value="TreeGrafter"/>
</dbReference>
<feature type="binding site" evidence="9">
    <location>
        <position position="99"/>
    </location>
    <ligand>
        <name>ATP</name>
        <dbReference type="ChEBI" id="CHEBI:30616"/>
    </ligand>
</feature>